<comment type="caution">
    <text evidence="9">The sequence shown here is derived from an EMBL/GenBank/DDBJ whole genome shotgun (WGS) entry which is preliminary data.</text>
</comment>
<keyword evidence="5" id="KW-0862">Zinc</keyword>
<protein>
    <submittedName>
        <fullName evidence="9">Putative Zn-dependent protease</fullName>
    </submittedName>
</protein>
<keyword evidence="4" id="KW-0378">Hydrolase</keyword>
<evidence type="ECO:0000313" key="10">
    <source>
        <dbReference type="Proteomes" id="UP000555728"/>
    </source>
</evidence>
<dbReference type="CDD" id="cd07324">
    <property type="entry name" value="M48C_Oma1-like"/>
    <property type="match status" value="1"/>
</dbReference>
<dbReference type="Proteomes" id="UP000555728">
    <property type="component" value="Unassembled WGS sequence"/>
</dbReference>
<dbReference type="InterPro" id="IPR051156">
    <property type="entry name" value="Mito/Outer_Membr_Metalloprot"/>
</dbReference>
<dbReference type="EMBL" id="JACIGI010000053">
    <property type="protein sequence ID" value="MBB4287806.1"/>
    <property type="molecule type" value="Genomic_DNA"/>
</dbReference>
<gene>
    <name evidence="9" type="ORF">GGD88_003563</name>
</gene>
<dbReference type="GO" id="GO:0004222">
    <property type="term" value="F:metalloendopeptidase activity"/>
    <property type="evidence" value="ECO:0007669"/>
    <property type="project" value="InterPro"/>
</dbReference>
<reference evidence="9 10" key="1">
    <citation type="submission" date="2020-08" db="EMBL/GenBank/DDBJ databases">
        <title>Genome sequencing of Purple Non-Sulfur Bacteria from various extreme environments.</title>
        <authorList>
            <person name="Mayer M."/>
        </authorList>
    </citation>
    <scope>NUCLEOTIDE SEQUENCE [LARGE SCALE GENOMIC DNA]</scope>
    <source>
        <strain evidence="9 10">JA135</strain>
    </source>
</reference>
<keyword evidence="6" id="KW-0482">Metalloprotease</keyword>
<dbReference type="PANTHER" id="PTHR22726">
    <property type="entry name" value="METALLOENDOPEPTIDASE OMA1"/>
    <property type="match status" value="1"/>
</dbReference>
<dbReference type="RefSeq" id="WP_246423852.1">
    <property type="nucleotide sequence ID" value="NZ_JACIGI010000053.1"/>
</dbReference>
<dbReference type="Gene3D" id="3.30.2010.10">
    <property type="entry name" value="Metalloproteases ('zincins'), catalytic domain"/>
    <property type="match status" value="1"/>
</dbReference>
<feature type="signal peptide" evidence="7">
    <location>
        <begin position="1"/>
        <end position="26"/>
    </location>
</feature>
<evidence type="ECO:0000259" key="8">
    <source>
        <dbReference type="Pfam" id="PF01435"/>
    </source>
</evidence>
<dbReference type="GO" id="GO:0051603">
    <property type="term" value="P:proteolysis involved in protein catabolic process"/>
    <property type="evidence" value="ECO:0007669"/>
    <property type="project" value="TreeGrafter"/>
</dbReference>
<evidence type="ECO:0000256" key="7">
    <source>
        <dbReference type="SAM" id="SignalP"/>
    </source>
</evidence>
<evidence type="ECO:0000313" key="9">
    <source>
        <dbReference type="EMBL" id="MBB4287806.1"/>
    </source>
</evidence>
<evidence type="ECO:0000256" key="5">
    <source>
        <dbReference type="ARBA" id="ARBA00022833"/>
    </source>
</evidence>
<feature type="chain" id="PRO_5030786663" evidence="7">
    <location>
        <begin position="27"/>
        <end position="453"/>
    </location>
</feature>
<comment type="cofactor">
    <cofactor evidence="1">
        <name>Zn(2+)</name>
        <dbReference type="ChEBI" id="CHEBI:29105"/>
    </cofactor>
</comment>
<keyword evidence="10" id="KW-1185">Reference proteome</keyword>
<dbReference type="Pfam" id="PF01435">
    <property type="entry name" value="Peptidase_M48"/>
    <property type="match status" value="1"/>
</dbReference>
<organism evidence="9 10">
    <name type="scientific">Roseospira goensis</name>
    <dbReference type="NCBI Taxonomy" id="391922"/>
    <lineage>
        <taxon>Bacteria</taxon>
        <taxon>Pseudomonadati</taxon>
        <taxon>Pseudomonadota</taxon>
        <taxon>Alphaproteobacteria</taxon>
        <taxon>Rhodospirillales</taxon>
        <taxon>Rhodospirillaceae</taxon>
        <taxon>Roseospira</taxon>
    </lineage>
</organism>
<name>A0A7W6WLV9_9PROT</name>
<dbReference type="GO" id="GO:0016020">
    <property type="term" value="C:membrane"/>
    <property type="evidence" value="ECO:0007669"/>
    <property type="project" value="TreeGrafter"/>
</dbReference>
<evidence type="ECO:0000256" key="4">
    <source>
        <dbReference type="ARBA" id="ARBA00022801"/>
    </source>
</evidence>
<dbReference type="GO" id="GO:0046872">
    <property type="term" value="F:metal ion binding"/>
    <property type="evidence" value="ECO:0007669"/>
    <property type="project" value="UniProtKB-KW"/>
</dbReference>
<evidence type="ECO:0000256" key="6">
    <source>
        <dbReference type="ARBA" id="ARBA00023049"/>
    </source>
</evidence>
<evidence type="ECO:0000256" key="2">
    <source>
        <dbReference type="ARBA" id="ARBA00022670"/>
    </source>
</evidence>
<dbReference type="InterPro" id="IPR011990">
    <property type="entry name" value="TPR-like_helical_dom_sf"/>
</dbReference>
<dbReference type="AlphaFoldDB" id="A0A7W6WLV9"/>
<keyword evidence="2 9" id="KW-0645">Protease</keyword>
<proteinExistence type="predicted"/>
<keyword evidence="3" id="KW-0479">Metal-binding</keyword>
<evidence type="ECO:0000256" key="3">
    <source>
        <dbReference type="ARBA" id="ARBA00022723"/>
    </source>
</evidence>
<keyword evidence="7" id="KW-0732">Signal</keyword>
<feature type="domain" description="Peptidase M48" evidence="8">
    <location>
        <begin position="38"/>
        <end position="229"/>
    </location>
</feature>
<dbReference type="SUPFAM" id="SSF48452">
    <property type="entry name" value="TPR-like"/>
    <property type="match status" value="1"/>
</dbReference>
<accession>A0A7W6WLV9</accession>
<sequence length="453" mass="49186">MARIRGLAVSVLMIAVASLMLAGAMAAPARAQTLIRDAEIEGIIRAYAAPLLRGAGIPPDAVTIRLLKDGRLNAFVAPGNRLFLFTGLITSTERPEALIGVIAHEIGHIAGGHHVRLNRNLDTLGTTSILAMLLGTAAGALVGRPDLGVALGMGAQDAALRNFLAYSRTEEASADAFALKALERENLPAGGLRDFLQTLEGQTALTPESQDPYLRTHPLTRDRLSAVETHVARSRLGPDDVPPQWRDWHARMVAKLNAFLRPPGEALRLYQGRDDIPGRYARAIAHYRAVELDTALGLIDGLIADEPDNPFFHELKGQMLFETQRVPQSLASFERAVDLAPEEPLLRVALAHAQIESSDASLLEPAQDNLRNALSRDDGNALAWRLLAQAYGQAGETAMADYAMAETALRSGDYDRALFHVGRAETQIKRGSPTWLRLQDLRGEAERRRDEAG</sequence>
<dbReference type="InterPro" id="IPR001915">
    <property type="entry name" value="Peptidase_M48"/>
</dbReference>
<dbReference type="Gene3D" id="1.25.40.10">
    <property type="entry name" value="Tetratricopeptide repeat domain"/>
    <property type="match status" value="1"/>
</dbReference>
<evidence type="ECO:0000256" key="1">
    <source>
        <dbReference type="ARBA" id="ARBA00001947"/>
    </source>
</evidence>
<dbReference type="PANTHER" id="PTHR22726:SF1">
    <property type="entry name" value="METALLOENDOPEPTIDASE OMA1, MITOCHONDRIAL"/>
    <property type="match status" value="1"/>
</dbReference>